<evidence type="ECO:0000313" key="2">
    <source>
        <dbReference type="Proteomes" id="UP001594351"/>
    </source>
</evidence>
<sequence length="231" mass="26830">MIHKKITEQGRSDQTERIIREPSETITTDQNIFQPFTKEFILSYHHRCFTCLGLSPRTLQHFEAGYYSSERGFMARALVVRLHDRHGQPLGYAVSQGAPPDCKRWQKWKKNRNFPQSKLIYNWHRATLHNQQPLIITQGPWAVMKLYQVGFKNVIAPFEPRLTMWQFRIITASPTPRIYILMAGDNLGITSAQRLNNILGARAKRVFMPSDLEIEYLSNDQLAELLAPYGE</sequence>
<dbReference type="Gene3D" id="3.40.1360.10">
    <property type="match status" value="1"/>
</dbReference>
<proteinExistence type="predicted"/>
<accession>A0ABV6Z6L8</accession>
<dbReference type="Proteomes" id="UP001594351">
    <property type="component" value="Unassembled WGS sequence"/>
</dbReference>
<evidence type="ECO:0000313" key="1">
    <source>
        <dbReference type="EMBL" id="MFC1854095.1"/>
    </source>
</evidence>
<dbReference type="SUPFAM" id="SSF56731">
    <property type="entry name" value="DNA primase core"/>
    <property type="match status" value="1"/>
</dbReference>
<keyword evidence="2" id="KW-1185">Reference proteome</keyword>
<protein>
    <submittedName>
        <fullName evidence="1">Uncharacterized protein</fullName>
    </submittedName>
</protein>
<name>A0ABV6Z6L8_UNCC1</name>
<gene>
    <name evidence="1" type="ORF">ACFL27_28260</name>
</gene>
<dbReference type="EMBL" id="JBHPBY010000716">
    <property type="protein sequence ID" value="MFC1854095.1"/>
    <property type="molecule type" value="Genomic_DNA"/>
</dbReference>
<reference evidence="1 2" key="1">
    <citation type="submission" date="2024-09" db="EMBL/GenBank/DDBJ databases">
        <title>Laminarin stimulates single cell rates of sulfate reduction while oxygen inhibits transcriptomic activity in coastal marine sediment.</title>
        <authorList>
            <person name="Lindsay M."/>
            <person name="Orcutt B."/>
            <person name="Emerson D."/>
            <person name="Stepanauskas R."/>
            <person name="D'Angelo T."/>
        </authorList>
    </citation>
    <scope>NUCLEOTIDE SEQUENCE [LARGE SCALE GENOMIC DNA]</scope>
    <source>
        <strain evidence="1">SAG AM-311-K15</strain>
    </source>
</reference>
<comment type="caution">
    <text evidence="1">The sequence shown here is derived from an EMBL/GenBank/DDBJ whole genome shotgun (WGS) entry which is preliminary data.</text>
</comment>
<organism evidence="1 2">
    <name type="scientific">candidate division CSSED10-310 bacterium</name>
    <dbReference type="NCBI Taxonomy" id="2855610"/>
    <lineage>
        <taxon>Bacteria</taxon>
        <taxon>Bacteria division CSSED10-310</taxon>
    </lineage>
</organism>